<proteinExistence type="inferred from homology"/>
<dbReference type="Pfam" id="PF01844">
    <property type="entry name" value="HNH"/>
    <property type="match status" value="1"/>
</dbReference>
<keyword evidence="3" id="KW-0378">Hydrolase</keyword>
<dbReference type="SMART" id="SM00507">
    <property type="entry name" value="HNHc"/>
    <property type="match status" value="1"/>
</dbReference>
<gene>
    <name evidence="3" type="ORF">SAMN04487783_0534</name>
</gene>
<dbReference type="InterPro" id="IPR003615">
    <property type="entry name" value="HNH_nuc"/>
</dbReference>
<dbReference type="GO" id="GO:0008270">
    <property type="term" value="F:zinc ion binding"/>
    <property type="evidence" value="ECO:0007669"/>
    <property type="project" value="InterPro"/>
</dbReference>
<accession>A0AA94KYT8</accession>
<feature type="domain" description="HNH nuclease" evidence="2">
    <location>
        <begin position="385"/>
        <end position="437"/>
    </location>
</feature>
<dbReference type="Pfam" id="PF02720">
    <property type="entry name" value="DUF222"/>
    <property type="match status" value="1"/>
</dbReference>
<sequence length="504" mass="56074">MDAEEYIAAVRAGAIDPYGRSADELQESLDAYDRDWTERLMALTDEQLDEVVAGRMPLPALPGPIESEHAARFRAEFEFVGRARALQAQRARLEAAERELLAARFARLADEPGVFDTNLRETASNLAVELRLSDRTMERRMIAAARTVTELPLTHDAHRAGRINSGHLRTIEQATETLRLDSNVQPDERARVEQELVAIAETVTPGQLRSRARRIVDRALSEPLQQRHDRARETRELFLQDEGDGMAFLGVRCIAVAAKAAYNRATDAARRKPKDDPRTFDQYRADVVLDLLTRGEVPDDTNGVHGVNGITATVALTIPATSLLRERGGDGAGQELFPALLDDEILVDVDTVRMLAAETVTWERLFLHPVTGVPVTVDTYRPNRAMRRWLRARDGRCRWPGCNNPVYRADVDHTHDWAAGGVTTIGNLAHLCRRHHTMKHATAWTVQQLQDGVLEFTSPLGVVLRSEPEPQGPAFTDTDDVIWGTIACTQPSLPNAPPLVDVPF</sequence>
<organism evidence="3 4">
    <name type="scientific">Agrococcus baldri</name>
    <dbReference type="NCBI Taxonomy" id="153730"/>
    <lineage>
        <taxon>Bacteria</taxon>
        <taxon>Bacillati</taxon>
        <taxon>Actinomycetota</taxon>
        <taxon>Actinomycetes</taxon>
        <taxon>Micrococcales</taxon>
        <taxon>Microbacteriaceae</taxon>
        <taxon>Agrococcus</taxon>
    </lineage>
</organism>
<comment type="similarity">
    <text evidence="1">Belongs to the Rv1128c/1148c/1588c/1702c/1945/3466 family.</text>
</comment>
<dbReference type="Gene3D" id="1.10.30.50">
    <property type="match status" value="1"/>
</dbReference>
<dbReference type="InterPro" id="IPR002711">
    <property type="entry name" value="HNH"/>
</dbReference>
<reference evidence="3 4" key="1">
    <citation type="submission" date="2016-10" db="EMBL/GenBank/DDBJ databases">
        <authorList>
            <person name="Varghese N."/>
            <person name="Submissions S."/>
        </authorList>
    </citation>
    <scope>NUCLEOTIDE SEQUENCE [LARGE SCALE GENOMIC DNA]</scope>
    <source>
        <strain evidence="3 4">IAM 15147</strain>
    </source>
</reference>
<evidence type="ECO:0000256" key="1">
    <source>
        <dbReference type="ARBA" id="ARBA00023450"/>
    </source>
</evidence>
<protein>
    <submittedName>
        <fullName evidence="3">HNH endonuclease</fullName>
    </submittedName>
</protein>
<evidence type="ECO:0000313" key="3">
    <source>
        <dbReference type="EMBL" id="SFS01285.1"/>
    </source>
</evidence>
<keyword evidence="3" id="KW-0540">Nuclease</keyword>
<dbReference type="AlphaFoldDB" id="A0AA94KYT8"/>
<dbReference type="EMBL" id="FOZN01000001">
    <property type="protein sequence ID" value="SFS01285.1"/>
    <property type="molecule type" value="Genomic_DNA"/>
</dbReference>
<dbReference type="GO" id="GO:0004519">
    <property type="term" value="F:endonuclease activity"/>
    <property type="evidence" value="ECO:0007669"/>
    <property type="project" value="UniProtKB-KW"/>
</dbReference>
<keyword evidence="3" id="KW-0255">Endonuclease</keyword>
<dbReference type="Proteomes" id="UP000198506">
    <property type="component" value="Unassembled WGS sequence"/>
</dbReference>
<dbReference type="CDD" id="cd00085">
    <property type="entry name" value="HNHc"/>
    <property type="match status" value="1"/>
</dbReference>
<dbReference type="GO" id="GO:0003676">
    <property type="term" value="F:nucleic acid binding"/>
    <property type="evidence" value="ECO:0007669"/>
    <property type="project" value="InterPro"/>
</dbReference>
<keyword evidence="4" id="KW-1185">Reference proteome</keyword>
<comment type="caution">
    <text evidence="3">The sequence shown here is derived from an EMBL/GenBank/DDBJ whole genome shotgun (WGS) entry which is preliminary data.</text>
</comment>
<evidence type="ECO:0000259" key="2">
    <source>
        <dbReference type="SMART" id="SM00507"/>
    </source>
</evidence>
<evidence type="ECO:0000313" key="4">
    <source>
        <dbReference type="Proteomes" id="UP000198506"/>
    </source>
</evidence>
<dbReference type="InterPro" id="IPR003870">
    <property type="entry name" value="DUF222"/>
</dbReference>
<name>A0AA94KYT8_9MICO</name>